<dbReference type="InterPro" id="IPR001206">
    <property type="entry name" value="Diacylglycerol_kinase_cat_dom"/>
</dbReference>
<dbReference type="Gene3D" id="3.40.50.10330">
    <property type="entry name" value="Probable inorganic polyphosphate/atp-NAD kinase, domain 1"/>
    <property type="match status" value="1"/>
</dbReference>
<keyword evidence="3" id="KW-1185">Reference proteome</keyword>
<dbReference type="NCBIfam" id="NF002033">
    <property type="entry name" value="PRK00861.1"/>
    <property type="match status" value="1"/>
</dbReference>
<gene>
    <name evidence="2" type="ordered locus">sce0959</name>
</gene>
<evidence type="ECO:0000313" key="2">
    <source>
        <dbReference type="EMBL" id="CAN91116.1"/>
    </source>
</evidence>
<proteinExistence type="predicted"/>
<dbReference type="eggNOG" id="COG1597">
    <property type="taxonomic scope" value="Bacteria"/>
</dbReference>
<dbReference type="GO" id="GO:0005829">
    <property type="term" value="C:cytosol"/>
    <property type="evidence" value="ECO:0007669"/>
    <property type="project" value="TreeGrafter"/>
</dbReference>
<dbReference type="InterPro" id="IPR016064">
    <property type="entry name" value="NAD/diacylglycerol_kinase_sf"/>
</dbReference>
<dbReference type="GO" id="GO:0008929">
    <property type="term" value="F:methylglyoxal synthase activity"/>
    <property type="evidence" value="ECO:0007669"/>
    <property type="project" value="InterPro"/>
</dbReference>
<dbReference type="Proteomes" id="UP000002139">
    <property type="component" value="Chromosome"/>
</dbReference>
<dbReference type="InterPro" id="IPR017438">
    <property type="entry name" value="ATP-NAD_kinase_N"/>
</dbReference>
<dbReference type="InterPro" id="IPR045540">
    <property type="entry name" value="YegS/DAGK_C"/>
</dbReference>
<dbReference type="GO" id="GO:0016301">
    <property type="term" value="F:kinase activity"/>
    <property type="evidence" value="ECO:0007669"/>
    <property type="project" value="InterPro"/>
</dbReference>
<dbReference type="NCBIfam" id="TIGR00147">
    <property type="entry name" value="YegS/Rv2252/BmrU family lipid kinase"/>
    <property type="match status" value="1"/>
</dbReference>
<dbReference type="OrthoDB" id="142078at2"/>
<dbReference type="InterPro" id="IPR005218">
    <property type="entry name" value="Diacylglycerol/lipid_kinase"/>
</dbReference>
<dbReference type="PROSITE" id="PS50146">
    <property type="entry name" value="DAGK"/>
    <property type="match status" value="1"/>
</dbReference>
<organism evidence="2 3">
    <name type="scientific">Sorangium cellulosum (strain So ce56)</name>
    <name type="common">Polyangium cellulosum (strain So ce56)</name>
    <dbReference type="NCBI Taxonomy" id="448385"/>
    <lineage>
        <taxon>Bacteria</taxon>
        <taxon>Pseudomonadati</taxon>
        <taxon>Myxococcota</taxon>
        <taxon>Polyangia</taxon>
        <taxon>Polyangiales</taxon>
        <taxon>Polyangiaceae</taxon>
        <taxon>Sorangium</taxon>
    </lineage>
</organism>
<dbReference type="STRING" id="448385.sce0959"/>
<feature type="domain" description="DAGKc" evidence="1">
    <location>
        <begin position="29"/>
        <end position="156"/>
    </location>
</feature>
<dbReference type="SMART" id="SM00046">
    <property type="entry name" value="DAGKc"/>
    <property type="match status" value="1"/>
</dbReference>
<dbReference type="SUPFAM" id="SSF111331">
    <property type="entry name" value="NAD kinase/diacylglycerol kinase-like"/>
    <property type="match status" value="1"/>
</dbReference>
<dbReference type="InterPro" id="IPR004363">
    <property type="entry name" value="Methylgl_synth"/>
</dbReference>
<dbReference type="AlphaFoldDB" id="A9EUN7"/>
<reference evidence="2 3" key="1">
    <citation type="journal article" date="2007" name="Nat. Biotechnol.">
        <title>Complete genome sequence of the myxobacterium Sorangium cellulosum.</title>
        <authorList>
            <person name="Schneiker S."/>
            <person name="Perlova O."/>
            <person name="Kaiser O."/>
            <person name="Gerth K."/>
            <person name="Alici A."/>
            <person name="Altmeyer M.O."/>
            <person name="Bartels D."/>
            <person name="Bekel T."/>
            <person name="Beyer S."/>
            <person name="Bode E."/>
            <person name="Bode H.B."/>
            <person name="Bolten C.J."/>
            <person name="Choudhuri J.V."/>
            <person name="Doss S."/>
            <person name="Elnakady Y.A."/>
            <person name="Frank B."/>
            <person name="Gaigalat L."/>
            <person name="Goesmann A."/>
            <person name="Groeger C."/>
            <person name="Gross F."/>
            <person name="Jelsbak L."/>
            <person name="Jelsbak L."/>
            <person name="Kalinowski J."/>
            <person name="Kegler C."/>
            <person name="Knauber T."/>
            <person name="Konietzny S."/>
            <person name="Kopp M."/>
            <person name="Krause L."/>
            <person name="Krug D."/>
            <person name="Linke B."/>
            <person name="Mahmud T."/>
            <person name="Martinez-Arias R."/>
            <person name="McHardy A.C."/>
            <person name="Merai M."/>
            <person name="Meyer F."/>
            <person name="Mormann S."/>
            <person name="Munoz-Dorado J."/>
            <person name="Perez J."/>
            <person name="Pradella S."/>
            <person name="Rachid S."/>
            <person name="Raddatz G."/>
            <person name="Rosenau F."/>
            <person name="Rueckert C."/>
            <person name="Sasse F."/>
            <person name="Scharfe M."/>
            <person name="Schuster S.C."/>
            <person name="Suen G."/>
            <person name="Treuner-Lange A."/>
            <person name="Velicer G.J."/>
            <person name="Vorholter F.-J."/>
            <person name="Weissman K.J."/>
            <person name="Welch R.D."/>
            <person name="Wenzel S.C."/>
            <person name="Whitworth D.E."/>
            <person name="Wilhelm S."/>
            <person name="Wittmann C."/>
            <person name="Bloecker H."/>
            <person name="Puehler A."/>
            <person name="Mueller R."/>
        </authorList>
    </citation>
    <scope>NUCLEOTIDE SEQUENCE [LARGE SCALE GENOMIC DNA]</scope>
    <source>
        <strain evidence="3">So ce56</strain>
    </source>
</reference>
<dbReference type="Pfam" id="PF19279">
    <property type="entry name" value="YegS_C"/>
    <property type="match status" value="1"/>
</dbReference>
<evidence type="ECO:0000313" key="3">
    <source>
        <dbReference type="Proteomes" id="UP000002139"/>
    </source>
</evidence>
<dbReference type="HOGENOM" id="CLU_045532_2_1_7"/>
<dbReference type="RefSeq" id="WP_012233593.1">
    <property type="nucleotide sequence ID" value="NC_010162.1"/>
</dbReference>
<sequence>MAARAGPLAATPPIFLGVSTGSAFYDAAMTERRAALIVNPAAGHAGDSVESLPARLQREFALSVYETSAERSAAACADAARREGASLVIAAGGDGTISSVASALLGADVCLGVLPLGTANSIAHSLGIPADLEGAIDVLVHGEPTRIDAARANGKTMILLSAVGLHADTVGETPQDEKQRWGVLAYIRTGLKKLMSLEPFVVEIETEDQRIHCRAVAVTVANMAPPRTVLAQGPPVLSPDDGRLDLTIVSATTLVEAVATGLHLLRTAIDGEPAERDNIGFLAARRVCITTDPPQNVLIDGEEAGTTPLVVECLPRALTVMAPRREEAREAPPAAEVEVKLAGLPELEVEPKP</sequence>
<dbReference type="Gene3D" id="2.60.200.40">
    <property type="match status" value="1"/>
</dbReference>
<dbReference type="GO" id="GO:0019242">
    <property type="term" value="P:methylglyoxal biosynthetic process"/>
    <property type="evidence" value="ECO:0007669"/>
    <property type="project" value="InterPro"/>
</dbReference>
<dbReference type="BioCyc" id="SCEL448385:SCE_RS05005-MONOMER"/>
<dbReference type="EMBL" id="AM746676">
    <property type="protein sequence ID" value="CAN91116.1"/>
    <property type="molecule type" value="Genomic_DNA"/>
</dbReference>
<accession>A9EUN7</accession>
<evidence type="ECO:0000259" key="1">
    <source>
        <dbReference type="PROSITE" id="PS50146"/>
    </source>
</evidence>
<protein>
    <recommendedName>
        <fullName evidence="1">DAGKc domain-containing protein</fullName>
    </recommendedName>
</protein>
<dbReference type="PANTHER" id="PTHR30492:SF0">
    <property type="entry name" value="METHYLGLYOXAL SYNTHASE"/>
    <property type="match status" value="1"/>
</dbReference>
<dbReference type="GO" id="GO:0005524">
    <property type="term" value="F:ATP binding"/>
    <property type="evidence" value="ECO:0007669"/>
    <property type="project" value="InterPro"/>
</dbReference>
<dbReference type="Pfam" id="PF00781">
    <property type="entry name" value="DAGK_cat"/>
    <property type="match status" value="1"/>
</dbReference>
<dbReference type="KEGG" id="scl:sce0959"/>
<dbReference type="PANTHER" id="PTHR30492">
    <property type="entry name" value="METHYLGLYOXAL SYNTHASE"/>
    <property type="match status" value="1"/>
</dbReference>
<name>A9EUN7_SORC5</name>
<dbReference type="GO" id="GO:0008654">
    <property type="term" value="P:phospholipid biosynthetic process"/>
    <property type="evidence" value="ECO:0007669"/>
    <property type="project" value="InterPro"/>
</dbReference>